<dbReference type="EMBL" id="MHLN01000010">
    <property type="protein sequence ID" value="OGZ12105.1"/>
    <property type="molecule type" value="Genomic_DNA"/>
</dbReference>
<feature type="transmembrane region" description="Helical" evidence="1">
    <location>
        <begin position="85"/>
        <end position="107"/>
    </location>
</feature>
<proteinExistence type="predicted"/>
<feature type="transmembrane region" description="Helical" evidence="1">
    <location>
        <begin position="54"/>
        <end position="73"/>
    </location>
</feature>
<feature type="transmembrane region" description="Helical" evidence="1">
    <location>
        <begin position="27"/>
        <end position="48"/>
    </location>
</feature>
<keyword evidence="1" id="KW-0812">Transmembrane</keyword>
<organism evidence="2 3">
    <name type="scientific">Candidatus Lloydbacteria bacterium RIFCSPHIGHO2_02_FULL_51_22</name>
    <dbReference type="NCBI Taxonomy" id="1798663"/>
    <lineage>
        <taxon>Bacteria</taxon>
        <taxon>Candidatus Lloydiibacteriota</taxon>
    </lineage>
</organism>
<evidence type="ECO:0000256" key="1">
    <source>
        <dbReference type="SAM" id="Phobius"/>
    </source>
</evidence>
<evidence type="ECO:0000313" key="3">
    <source>
        <dbReference type="Proteomes" id="UP000178099"/>
    </source>
</evidence>
<keyword evidence="1" id="KW-0472">Membrane</keyword>
<keyword evidence="1" id="KW-1133">Transmembrane helix</keyword>
<gene>
    <name evidence="2" type="ORF">A3D67_02475</name>
</gene>
<name>A0A1G2DEP3_9BACT</name>
<evidence type="ECO:0000313" key="2">
    <source>
        <dbReference type="EMBL" id="OGZ12105.1"/>
    </source>
</evidence>
<reference evidence="2 3" key="1">
    <citation type="journal article" date="2016" name="Nat. Commun.">
        <title>Thousands of microbial genomes shed light on interconnected biogeochemical processes in an aquifer system.</title>
        <authorList>
            <person name="Anantharaman K."/>
            <person name="Brown C.T."/>
            <person name="Hug L.A."/>
            <person name="Sharon I."/>
            <person name="Castelle C.J."/>
            <person name="Probst A.J."/>
            <person name="Thomas B.C."/>
            <person name="Singh A."/>
            <person name="Wilkins M.J."/>
            <person name="Karaoz U."/>
            <person name="Brodie E.L."/>
            <person name="Williams K.H."/>
            <person name="Hubbard S.S."/>
            <person name="Banfield J.F."/>
        </authorList>
    </citation>
    <scope>NUCLEOTIDE SEQUENCE [LARGE SCALE GENOMIC DNA]</scope>
</reference>
<dbReference type="AlphaFoldDB" id="A0A1G2DEP3"/>
<dbReference type="Proteomes" id="UP000178099">
    <property type="component" value="Unassembled WGS sequence"/>
</dbReference>
<accession>A0A1G2DEP3</accession>
<feature type="transmembrane region" description="Helical" evidence="1">
    <location>
        <begin position="146"/>
        <end position="164"/>
    </location>
</feature>
<comment type="caution">
    <text evidence="2">The sequence shown here is derived from an EMBL/GenBank/DDBJ whole genome shotgun (WGS) entry which is preliminary data.</text>
</comment>
<protein>
    <submittedName>
        <fullName evidence="2">Uncharacterized protein</fullName>
    </submittedName>
</protein>
<sequence>MEHKERLKDIISRLPFTPTAPIGRKEFFIGLIVITVVSFLFSIGITVLLGESNIFVVGAIALIASYVTATWSVKRFLDIRPETKARLLQIVLFASFLVLNILTYIQVGMLKELRAFSDYVVTHGLGADGAPEVSAFTLSYGTPVSIARAVIGILLLIFVLVLLVKKGREVKN</sequence>